<evidence type="ECO:0000313" key="2">
    <source>
        <dbReference type="Proteomes" id="UP000236316"/>
    </source>
</evidence>
<dbReference type="KEGG" id="vg:35382600"/>
<organism evidence="1">
    <name type="scientific">Orpheovirus IHUMI-LCC2</name>
    <dbReference type="NCBI Taxonomy" id="2023057"/>
    <lineage>
        <taxon>Viruses</taxon>
        <taxon>Varidnaviria</taxon>
        <taxon>Bamfordvirae</taxon>
        <taxon>Nucleocytoviricota</taxon>
        <taxon>Megaviricetes</taxon>
        <taxon>Pimascovirales</taxon>
        <taxon>Ocovirineae</taxon>
        <taxon>Orpheoviridae</taxon>
        <taxon>Alphaorpheovirus</taxon>
        <taxon>Alphaorpheovirus massiliense</taxon>
    </lineage>
</organism>
<proteinExistence type="predicted"/>
<keyword evidence="2" id="KW-1185">Reference proteome</keyword>
<dbReference type="GeneID" id="35382600"/>
<accession>A0A2I2L5E5</accession>
<dbReference type="RefSeq" id="YP_009448981.1">
    <property type="nucleotide sequence ID" value="NC_036594.1"/>
</dbReference>
<gene>
    <name evidence="1" type="ORF">ORPV_775</name>
</gene>
<protein>
    <submittedName>
        <fullName evidence="1">Uncharacterized protein</fullName>
    </submittedName>
</protein>
<sequence length="151" mass="17882">MIYKILNSLRMREYKMDRMCEMLTFSNKKCRNTGIFGVNSLGKEVCHAHTAISLKRGLNVRPYNTIPKWEVLYTLEDLDRFSTAKGMYDDYYNMNNNGIDINPLHYGYSNEKISDSEEDDSFVEDDDIVEYESDCDEYEWEYCTSEKRAHK</sequence>
<dbReference type="Proteomes" id="UP000236316">
    <property type="component" value="Segment"/>
</dbReference>
<reference evidence="1" key="1">
    <citation type="submission" date="2017-08" db="EMBL/GenBank/DDBJ databases">
        <authorList>
            <consortium name="Urmite Genomes"/>
        </authorList>
    </citation>
    <scope>NUCLEOTIDE SEQUENCE [LARGE SCALE GENOMIC DNA]</scope>
    <source>
        <strain evidence="1">IHUMI-LCC2</strain>
    </source>
</reference>
<name>A0A2I2L5E5_9VIRU</name>
<evidence type="ECO:0000313" key="1">
    <source>
        <dbReference type="EMBL" id="SNW62679.1"/>
    </source>
</evidence>
<dbReference type="EMBL" id="LT906555">
    <property type="protein sequence ID" value="SNW62679.1"/>
    <property type="molecule type" value="Genomic_DNA"/>
</dbReference>